<feature type="region of interest" description="Disordered" evidence="1">
    <location>
        <begin position="102"/>
        <end position="124"/>
    </location>
</feature>
<dbReference type="CDD" id="cd00093">
    <property type="entry name" value="HTH_XRE"/>
    <property type="match status" value="1"/>
</dbReference>
<dbReference type="KEGG" id="ele:Elen_2593"/>
<reference evidence="3 4" key="1">
    <citation type="journal article" date="2009" name="Stand. Genomic Sci.">
        <title>Complete genome sequence of Eggerthella lenta type strain (IPP VPI 0255).</title>
        <authorList>
            <person name="Saunders E."/>
            <person name="Pukall R."/>
            <person name="Abt B."/>
            <person name="Lapidus A."/>
            <person name="Glavina Del Rio T."/>
            <person name="Copeland A."/>
            <person name="Tice H."/>
            <person name="Cheng J.F."/>
            <person name="Lucas S."/>
            <person name="Chen F."/>
            <person name="Nolan M."/>
            <person name="Bruce D."/>
            <person name="Goodwin L."/>
            <person name="Pitluck S."/>
            <person name="Ivanova N."/>
            <person name="Mavromatis K."/>
            <person name="Ovchinnikova G."/>
            <person name="Pati A."/>
            <person name="Chen A."/>
            <person name="Palaniappan K."/>
            <person name="Land M."/>
            <person name="Hauser L."/>
            <person name="Chang Y.J."/>
            <person name="Jeffries C.D."/>
            <person name="Chain P."/>
            <person name="Meincke L."/>
            <person name="Sims D."/>
            <person name="Brettin T."/>
            <person name="Detter J.C."/>
            <person name="Goker M."/>
            <person name="Bristow J."/>
            <person name="Eisen J.A."/>
            <person name="Markowitz V."/>
            <person name="Hugenholtz P."/>
            <person name="Kyrpides N.C."/>
            <person name="Klenk H.P."/>
            <person name="Han C."/>
        </authorList>
    </citation>
    <scope>NUCLEOTIDE SEQUENCE [LARGE SCALE GENOMIC DNA]</scope>
    <source>
        <strain evidence="4">ATCC 25559 / DSM 2243 / CCUG 17323 / JCM 9979 / KCTC 3265 / NCTC 11813 / VPI 0255 / 1899 B</strain>
    </source>
</reference>
<evidence type="ECO:0000259" key="2">
    <source>
        <dbReference type="PROSITE" id="PS50943"/>
    </source>
</evidence>
<evidence type="ECO:0000313" key="3">
    <source>
        <dbReference type="EMBL" id="ACV56545.1"/>
    </source>
</evidence>
<protein>
    <submittedName>
        <fullName evidence="3">Transcriptional regulator, XRE family</fullName>
    </submittedName>
</protein>
<dbReference type="BioCyc" id="ELEN479437:G1GFY-2615-MONOMER"/>
<gene>
    <name evidence="3" type="ordered locus">Elen_2593</name>
</gene>
<dbReference type="OrthoDB" id="48775at2"/>
<sequence length="124" mass="13538">MDNRIAALLKERNIKPASFAEMAMIPASTVYAIVNGTTKFDKIGIGTFIKIAKALGMTVEELYFGTYEIDPALSEITATYRQTTPEGKRFMSANAKTVREVYPTDEAKNGGENNVQDDHVSGVA</sequence>
<dbReference type="SUPFAM" id="SSF47413">
    <property type="entry name" value="lambda repressor-like DNA-binding domains"/>
    <property type="match status" value="1"/>
</dbReference>
<dbReference type="GO" id="GO:0003677">
    <property type="term" value="F:DNA binding"/>
    <property type="evidence" value="ECO:0007669"/>
    <property type="project" value="InterPro"/>
</dbReference>
<dbReference type="Pfam" id="PF13443">
    <property type="entry name" value="HTH_26"/>
    <property type="match status" value="1"/>
</dbReference>
<dbReference type="EMBL" id="CP001726">
    <property type="protein sequence ID" value="ACV56545.1"/>
    <property type="molecule type" value="Genomic_DNA"/>
</dbReference>
<dbReference type="RefSeq" id="WP_015761267.1">
    <property type="nucleotide sequence ID" value="NC_013204.1"/>
</dbReference>
<evidence type="ECO:0000256" key="1">
    <source>
        <dbReference type="SAM" id="MobiDB-lite"/>
    </source>
</evidence>
<dbReference type="PaxDb" id="479437-Elen_2593"/>
<keyword evidence="4" id="KW-1185">Reference proteome</keyword>
<evidence type="ECO:0000313" key="4">
    <source>
        <dbReference type="Proteomes" id="UP000001377"/>
    </source>
</evidence>
<dbReference type="Proteomes" id="UP000001377">
    <property type="component" value="Chromosome"/>
</dbReference>
<dbReference type="HOGENOM" id="CLU_2000320_0_0_11"/>
<feature type="domain" description="HTH cro/C1-type" evidence="2">
    <location>
        <begin position="5"/>
        <end position="62"/>
    </location>
</feature>
<dbReference type="SMART" id="SM00530">
    <property type="entry name" value="HTH_XRE"/>
    <property type="match status" value="1"/>
</dbReference>
<name>C8WLT2_EGGLE</name>
<dbReference type="AlphaFoldDB" id="C8WLT2"/>
<dbReference type="STRING" id="479437.Elen_2593"/>
<dbReference type="PROSITE" id="PS50943">
    <property type="entry name" value="HTH_CROC1"/>
    <property type="match status" value="1"/>
</dbReference>
<dbReference type="InterPro" id="IPR001387">
    <property type="entry name" value="Cro/C1-type_HTH"/>
</dbReference>
<dbReference type="eggNOG" id="COG3093">
    <property type="taxonomic scope" value="Bacteria"/>
</dbReference>
<proteinExistence type="predicted"/>
<accession>C8WLT2</accession>
<organism evidence="3 4">
    <name type="scientific">Eggerthella lenta (strain ATCC 25559 / DSM 2243 / CCUG 17323 / JCM 9979 / KCTC 3265 / NCTC 11813 / VPI 0255 / 1899 B)</name>
    <name type="common">Eubacterium lentum</name>
    <dbReference type="NCBI Taxonomy" id="479437"/>
    <lineage>
        <taxon>Bacteria</taxon>
        <taxon>Bacillati</taxon>
        <taxon>Actinomycetota</taxon>
        <taxon>Coriobacteriia</taxon>
        <taxon>Eggerthellales</taxon>
        <taxon>Eggerthellaceae</taxon>
        <taxon>Eggerthella</taxon>
    </lineage>
</organism>
<dbReference type="Gene3D" id="1.10.260.40">
    <property type="entry name" value="lambda repressor-like DNA-binding domains"/>
    <property type="match status" value="1"/>
</dbReference>
<dbReference type="InterPro" id="IPR010982">
    <property type="entry name" value="Lambda_DNA-bd_dom_sf"/>
</dbReference>